<dbReference type="Proteomes" id="UP001606305">
    <property type="component" value="Unassembled WGS sequence"/>
</dbReference>
<evidence type="ECO:0008006" key="3">
    <source>
        <dbReference type="Google" id="ProtNLM"/>
    </source>
</evidence>
<proteinExistence type="predicted"/>
<dbReference type="Gene3D" id="3.40.225.10">
    <property type="entry name" value="Class II aldolase/adducin N-terminal domain"/>
    <property type="match status" value="1"/>
</dbReference>
<dbReference type="SUPFAM" id="SSF53639">
    <property type="entry name" value="AraD/HMP-PK domain-like"/>
    <property type="match status" value="1"/>
</dbReference>
<dbReference type="EMBL" id="JBIGIA010000001">
    <property type="protein sequence ID" value="MFG6455493.1"/>
    <property type="molecule type" value="Genomic_DNA"/>
</dbReference>
<gene>
    <name evidence="1" type="ORF">ACG00X_01485</name>
</gene>
<sequence>MSSRWSERADGEALAASLRDQWCALRERLQHKQLLGGAQPTLTLRIPGSAAMWHGSTQADEPVLLDGATPPSGQGLPPAAAVLARRADVCAVLHGGGVFGQLLASLQPAGSAMPLLFDEQVRHLGRMPVTRGNDWAAGLGQGGNVLLLEGQALVLGMTAQRLALNAELFEKCAKAYVLAWATGGRIRPLPWIVRYVANGRLMKDEARARARVAAGLLPEESRGY</sequence>
<keyword evidence="2" id="KW-1185">Reference proteome</keyword>
<reference evidence="1 2" key="1">
    <citation type="submission" date="2024-09" db="EMBL/GenBank/DDBJ databases">
        <title>Novel species of the genus Pelomonas and Roseateles isolated from streams.</title>
        <authorList>
            <person name="Lu H."/>
        </authorList>
    </citation>
    <scope>NUCLEOTIDE SEQUENCE [LARGE SCALE GENOMIC DNA]</scope>
    <source>
        <strain evidence="1 2">BYS96W</strain>
    </source>
</reference>
<comment type="caution">
    <text evidence="1">The sequence shown here is derived from an EMBL/GenBank/DDBJ whole genome shotgun (WGS) entry which is preliminary data.</text>
</comment>
<dbReference type="RefSeq" id="WP_394486154.1">
    <property type="nucleotide sequence ID" value="NZ_JBIGIA010000001.1"/>
</dbReference>
<evidence type="ECO:0000313" key="1">
    <source>
        <dbReference type="EMBL" id="MFG6455493.1"/>
    </source>
</evidence>
<evidence type="ECO:0000313" key="2">
    <source>
        <dbReference type="Proteomes" id="UP001606305"/>
    </source>
</evidence>
<organism evidence="1 2">
    <name type="scientific">Pelomonas nitida</name>
    <dbReference type="NCBI Taxonomy" id="3299027"/>
    <lineage>
        <taxon>Bacteria</taxon>
        <taxon>Pseudomonadati</taxon>
        <taxon>Pseudomonadota</taxon>
        <taxon>Betaproteobacteria</taxon>
        <taxon>Burkholderiales</taxon>
        <taxon>Sphaerotilaceae</taxon>
        <taxon>Roseateles</taxon>
    </lineage>
</organism>
<protein>
    <recommendedName>
        <fullName evidence="3">Ribulose-5-phosphate 4-epimerase/Fuculose-1-phosphate aldolase</fullName>
    </recommendedName>
</protein>
<dbReference type="InterPro" id="IPR036409">
    <property type="entry name" value="Aldolase_II/adducin_N_sf"/>
</dbReference>
<name>A0ABW7G0M4_9BURK</name>
<accession>A0ABW7G0M4</accession>